<dbReference type="InterPro" id="IPR036278">
    <property type="entry name" value="Sialidase_sf"/>
</dbReference>
<keyword evidence="2" id="KW-0732">Signal</keyword>
<comment type="caution">
    <text evidence="3">The sequence shown here is derived from an EMBL/GenBank/DDBJ whole genome shotgun (WGS) entry which is preliminary data.</text>
</comment>
<dbReference type="CDD" id="cd15482">
    <property type="entry name" value="Sialidase_non-viral"/>
    <property type="match status" value="1"/>
</dbReference>
<evidence type="ECO:0008006" key="5">
    <source>
        <dbReference type="Google" id="ProtNLM"/>
    </source>
</evidence>
<evidence type="ECO:0000313" key="3">
    <source>
        <dbReference type="EMBL" id="PAP78154.1"/>
    </source>
</evidence>
<feature type="chain" id="PRO_5012583152" description="Sialidase domain-containing protein" evidence="2">
    <location>
        <begin position="29"/>
        <end position="403"/>
    </location>
</feature>
<evidence type="ECO:0000256" key="1">
    <source>
        <dbReference type="SAM" id="MobiDB-lite"/>
    </source>
</evidence>
<dbReference type="SUPFAM" id="SSF50939">
    <property type="entry name" value="Sialidases"/>
    <property type="match status" value="1"/>
</dbReference>
<dbReference type="Gene3D" id="2.120.10.10">
    <property type="match status" value="1"/>
</dbReference>
<dbReference type="EMBL" id="MQWD01000001">
    <property type="protein sequence ID" value="PAP78154.1"/>
    <property type="molecule type" value="Genomic_DNA"/>
</dbReference>
<organism evidence="3 4">
    <name type="scientific">Rubrivirga marina</name>
    <dbReference type="NCBI Taxonomy" id="1196024"/>
    <lineage>
        <taxon>Bacteria</taxon>
        <taxon>Pseudomonadati</taxon>
        <taxon>Rhodothermota</taxon>
        <taxon>Rhodothermia</taxon>
        <taxon>Rhodothermales</taxon>
        <taxon>Rubricoccaceae</taxon>
        <taxon>Rubrivirga</taxon>
    </lineage>
</organism>
<accession>A0A271J517</accession>
<feature type="signal peptide" evidence="2">
    <location>
        <begin position="1"/>
        <end position="28"/>
    </location>
</feature>
<protein>
    <recommendedName>
        <fullName evidence="5">Sialidase domain-containing protein</fullName>
    </recommendedName>
</protein>
<gene>
    <name evidence="3" type="ORF">BSZ37_17800</name>
</gene>
<dbReference type="PROSITE" id="PS51257">
    <property type="entry name" value="PROKAR_LIPOPROTEIN"/>
    <property type="match status" value="1"/>
</dbReference>
<reference evidence="3 4" key="1">
    <citation type="submission" date="2016-11" db="EMBL/GenBank/DDBJ databases">
        <title>Study of marine rhodopsin-containing bacteria.</title>
        <authorList>
            <person name="Yoshizawa S."/>
            <person name="Kumagai Y."/>
            <person name="Kogure K."/>
        </authorList>
    </citation>
    <scope>NUCLEOTIDE SEQUENCE [LARGE SCALE GENOMIC DNA]</scope>
    <source>
        <strain evidence="3 4">SAORIC-28</strain>
    </source>
</reference>
<proteinExistence type="predicted"/>
<dbReference type="Proteomes" id="UP000216339">
    <property type="component" value="Unassembled WGS sequence"/>
</dbReference>
<name>A0A271J517_9BACT</name>
<feature type="region of interest" description="Disordered" evidence="1">
    <location>
        <begin position="182"/>
        <end position="207"/>
    </location>
</feature>
<dbReference type="AlphaFoldDB" id="A0A271J517"/>
<keyword evidence="4" id="KW-1185">Reference proteome</keyword>
<sequence length="403" mass="41214">MTRLPMTRSLLLALAVTLGACGPPDSSASPSDAPSGVIEGAAAPVVTANAVAWVEGDGDARRLVVLPDGAEVSVEVARGQISAHGQAGPRLAPGPDGTLYVAFVEERAVEGRRFPASDLKLARSVDGGRTWAAPVAVHPDPGFPTGHTFHDLAVGPDGAVYVSWLDGTAKDRYRIEHAAEADEARGAHGHHGAPDEPGTDLAVARSTDGGRTFSAPVVVAKGTCECCRTALAVADDGVLYAAWRHVFPGTERDLALARSTDGGATWSEPTRVHEDGWAIEACPHAGGALAVAADGAVTVAWPTGADGRSGTWRATSTDGGATFGAPEPLLTNAPLGQVAAARDGRGRLWLAWEDPRSTDVFVHRPGAPDTVRVAGAAPALTGTADGWRLAWATEGGARVASGS</sequence>
<evidence type="ECO:0000313" key="4">
    <source>
        <dbReference type="Proteomes" id="UP000216339"/>
    </source>
</evidence>
<evidence type="ECO:0000256" key="2">
    <source>
        <dbReference type="SAM" id="SignalP"/>
    </source>
</evidence>